<dbReference type="InterPro" id="IPR007110">
    <property type="entry name" value="Ig-like_dom"/>
</dbReference>
<keyword evidence="1" id="KW-1015">Disulfide bond</keyword>
<dbReference type="SMART" id="SM00407">
    <property type="entry name" value="IGc1"/>
    <property type="match status" value="1"/>
</dbReference>
<organism evidence="4">
    <name type="scientific">Castor canadensis</name>
    <name type="common">American beaver</name>
    <dbReference type="NCBI Taxonomy" id="51338"/>
    <lineage>
        <taxon>Eukaryota</taxon>
        <taxon>Metazoa</taxon>
        <taxon>Chordata</taxon>
        <taxon>Craniata</taxon>
        <taxon>Vertebrata</taxon>
        <taxon>Euteleostomi</taxon>
        <taxon>Mammalia</taxon>
        <taxon>Eutheria</taxon>
        <taxon>Euarchontoglires</taxon>
        <taxon>Glires</taxon>
        <taxon>Rodentia</taxon>
        <taxon>Castorimorpha</taxon>
        <taxon>Castoridae</taxon>
        <taxon>Castor</taxon>
    </lineage>
</organism>
<keyword evidence="2" id="KW-0393">Immunoglobulin domain</keyword>
<evidence type="ECO:0000313" key="4">
    <source>
        <dbReference type="Ensembl" id="ENSCCNP00000017380.1"/>
    </source>
</evidence>
<dbReference type="AlphaFoldDB" id="A0A8C0WVQ3"/>
<dbReference type="InterPro" id="IPR003597">
    <property type="entry name" value="Ig_C1-set"/>
</dbReference>
<dbReference type="PANTHER" id="PTHR19944:SF98">
    <property type="entry name" value="IG-LIKE DOMAIN-CONTAINING PROTEIN"/>
    <property type="match status" value="1"/>
</dbReference>
<protein>
    <recommendedName>
        <fullName evidence="3">Ig-like domain-containing protein</fullName>
    </recommendedName>
</protein>
<dbReference type="Ensembl" id="ENSCCNT00000022636.1">
    <property type="protein sequence ID" value="ENSCCNP00000017380.1"/>
    <property type="gene ID" value="ENSCCNG00000017708.1"/>
</dbReference>
<dbReference type="InterPro" id="IPR013783">
    <property type="entry name" value="Ig-like_fold"/>
</dbReference>
<dbReference type="InterPro" id="IPR050160">
    <property type="entry name" value="MHC/Immunoglobulin"/>
</dbReference>
<accession>A0A8C0WVQ3</accession>
<dbReference type="InterPro" id="IPR036179">
    <property type="entry name" value="Ig-like_dom_sf"/>
</dbReference>
<reference evidence="4" key="1">
    <citation type="submission" date="2023-09" db="UniProtKB">
        <authorList>
            <consortium name="Ensembl"/>
        </authorList>
    </citation>
    <scope>IDENTIFICATION</scope>
</reference>
<evidence type="ECO:0000259" key="3">
    <source>
        <dbReference type="PROSITE" id="PS50835"/>
    </source>
</evidence>
<dbReference type="Gene3D" id="2.60.40.10">
    <property type="entry name" value="Immunoglobulins"/>
    <property type="match status" value="1"/>
</dbReference>
<dbReference type="PANTHER" id="PTHR19944">
    <property type="entry name" value="MHC CLASS II-RELATED"/>
    <property type="match status" value="1"/>
</dbReference>
<dbReference type="FunFam" id="2.60.40.10:FF:000283">
    <property type="entry name" value="Immunoglobulin kappa constant"/>
    <property type="match status" value="1"/>
</dbReference>
<dbReference type="Pfam" id="PF07654">
    <property type="entry name" value="C1-set"/>
    <property type="match status" value="1"/>
</dbReference>
<feature type="domain" description="Ig-like" evidence="3">
    <location>
        <begin position="8"/>
        <end position="107"/>
    </location>
</feature>
<evidence type="ECO:0000256" key="2">
    <source>
        <dbReference type="ARBA" id="ARBA00023319"/>
    </source>
</evidence>
<dbReference type="PROSITE" id="PS50835">
    <property type="entry name" value="IG_LIKE"/>
    <property type="match status" value="1"/>
</dbReference>
<proteinExistence type="predicted"/>
<dbReference type="CDD" id="cd07699">
    <property type="entry name" value="IgC1_L"/>
    <property type="match status" value="1"/>
</dbReference>
<name>A0A8C0WVQ3_CASCN</name>
<evidence type="ECO:0000256" key="1">
    <source>
        <dbReference type="ARBA" id="ARBA00023157"/>
    </source>
</evidence>
<sequence>MTLLCVIPKSTPSQFTLFPPSSEELQAKKATLVCLMSDFYPSDVTVAWKPDGTPVTQIVETTRPSKQTTNKFMASFYLTLTPNQWNSHSIFICQITHDRNIVEKSMSPGECS</sequence>
<dbReference type="SUPFAM" id="SSF48726">
    <property type="entry name" value="Immunoglobulin"/>
    <property type="match status" value="1"/>
</dbReference>